<reference evidence="3" key="1">
    <citation type="journal article" date="2023" name="Mar. Drugs">
        <title>Gemmata algarum, a Novel Planctomycete Isolated from an Algal Mat, Displays Antimicrobial Activity.</title>
        <authorList>
            <person name="Kumar G."/>
            <person name="Kallscheuer N."/>
            <person name="Kashif M."/>
            <person name="Ahamad S."/>
            <person name="Jagadeeshwari U."/>
            <person name="Pannikurungottu S."/>
            <person name="Haufschild T."/>
            <person name="Kabuu M."/>
            <person name="Sasikala C."/>
            <person name="Jogler C."/>
            <person name="Ramana C."/>
        </authorList>
    </citation>
    <scope>NUCLEOTIDE SEQUENCE [LARGE SCALE GENOMIC DNA]</scope>
    <source>
        <strain evidence="3">JC673</strain>
    </source>
</reference>
<comment type="caution">
    <text evidence="2">The sequence shown here is derived from an EMBL/GenBank/DDBJ whole genome shotgun (WGS) entry which is preliminary data.</text>
</comment>
<feature type="chain" id="PRO_5046747288" evidence="1">
    <location>
        <begin position="22"/>
        <end position="505"/>
    </location>
</feature>
<evidence type="ECO:0000256" key="1">
    <source>
        <dbReference type="SAM" id="SignalP"/>
    </source>
</evidence>
<dbReference type="RefSeq" id="WP_261188126.1">
    <property type="nucleotide sequence ID" value="NZ_JAXBLV010000189.1"/>
</dbReference>
<gene>
    <name evidence="2" type="ORF">R5W23_002429</name>
</gene>
<organism evidence="2 3">
    <name type="scientific">Gemmata algarum</name>
    <dbReference type="NCBI Taxonomy" id="2975278"/>
    <lineage>
        <taxon>Bacteria</taxon>
        <taxon>Pseudomonadati</taxon>
        <taxon>Planctomycetota</taxon>
        <taxon>Planctomycetia</taxon>
        <taxon>Gemmatales</taxon>
        <taxon>Gemmataceae</taxon>
        <taxon>Gemmata</taxon>
    </lineage>
</organism>
<keyword evidence="3" id="KW-1185">Reference proteome</keyword>
<proteinExistence type="predicted"/>
<evidence type="ECO:0000313" key="2">
    <source>
        <dbReference type="EMBL" id="MDY3561168.1"/>
    </source>
</evidence>
<sequence>MRKRLLGSIAALAAGAGTAWAQPPVEPGGAPVGISGGSAGAAGAAPTIMPPGNFGAPYDPLGIGPVGGFGPPPGPMYPMPGPYAAQSYQPAPTDGLGGDLGYGTAPRWWVDGEYLLWFNKGQPIRSPLLTTSAPADLGVIGQASTTVLVGQGRIGYGAISGMRLHAGFFGDADRRFGFDLGGWFTEQRTDVKSFGATGNTSGIPVLTRPIQDVNGATSGLVLSAPGIGGASALVTTRSSAFSIEPTGVWNIYRSTPGSRFAWSLDFLAGYRFLELREDLTVTTATALNSGTVTQTVVTNPFGVITVVGSTINPASANVGGVTVVGTTINAYDSVRTYNHFNGGTMGLRSEARYGIFTTTGFAKVSLGNMHQRLEISGGTSFFDPGSRAGTVVTRLPQIGSAVGGVLANASNIGRYNDDRFSVIPEFGGTLGVALTRGLTGYVGVNFLYIQDVIRPGGQVTNVVSSAAIPFSSNYGAAGAARAGRVLFDQDDYWIGGVSFGLQLKY</sequence>
<dbReference type="Proteomes" id="UP001272242">
    <property type="component" value="Unassembled WGS sequence"/>
</dbReference>
<name>A0ABU5F0R4_9BACT</name>
<dbReference type="EMBL" id="JAXBLV010000189">
    <property type="protein sequence ID" value="MDY3561168.1"/>
    <property type="molecule type" value="Genomic_DNA"/>
</dbReference>
<accession>A0ABU5F0R4</accession>
<dbReference type="InterPro" id="IPR011446">
    <property type="entry name" value="BBP7"/>
</dbReference>
<protein>
    <submittedName>
        <fullName evidence="2">BBP7 family outer membrane beta-barrel protein</fullName>
    </submittedName>
</protein>
<evidence type="ECO:0000313" key="3">
    <source>
        <dbReference type="Proteomes" id="UP001272242"/>
    </source>
</evidence>
<dbReference type="Pfam" id="PF07585">
    <property type="entry name" value="BBP7"/>
    <property type="match status" value="2"/>
</dbReference>
<feature type="signal peptide" evidence="1">
    <location>
        <begin position="1"/>
        <end position="21"/>
    </location>
</feature>
<keyword evidence="1" id="KW-0732">Signal</keyword>